<dbReference type="InterPro" id="IPR023198">
    <property type="entry name" value="PGP-like_dom2"/>
</dbReference>
<keyword evidence="7" id="KW-1185">Reference proteome</keyword>
<accession>C8PEY1</accession>
<dbReference type="STRING" id="824.CGRAC_0366"/>
<dbReference type="Proteomes" id="UP000005709">
    <property type="component" value="Unassembled WGS sequence"/>
</dbReference>
<dbReference type="InterPro" id="IPR050155">
    <property type="entry name" value="HAD-like_hydrolase_sf"/>
</dbReference>
<dbReference type="OrthoDB" id="9793014at2"/>
<feature type="region of interest" description="Disordered" evidence="5">
    <location>
        <begin position="236"/>
        <end position="263"/>
    </location>
</feature>
<dbReference type="PANTHER" id="PTHR43434:SF1">
    <property type="entry name" value="PHOSPHOGLYCOLATE PHOSPHATASE"/>
    <property type="match status" value="1"/>
</dbReference>
<dbReference type="EC" id="3.1.3.18" evidence="4"/>
<comment type="pathway">
    <text evidence="2">Organic acid metabolism; glycolate biosynthesis; glycolate from 2-phosphoglycolate: step 1/1.</text>
</comment>
<dbReference type="InterPro" id="IPR023214">
    <property type="entry name" value="HAD_sf"/>
</dbReference>
<comment type="caution">
    <text evidence="6">The sequence shown here is derived from an EMBL/GenBank/DDBJ whole genome shotgun (WGS) entry which is preliminary data.</text>
</comment>
<dbReference type="Pfam" id="PF13419">
    <property type="entry name" value="HAD_2"/>
    <property type="match status" value="1"/>
</dbReference>
<dbReference type="eggNOG" id="COG0546">
    <property type="taxonomic scope" value="Bacteria"/>
</dbReference>
<dbReference type="EMBL" id="ACYG01000009">
    <property type="protein sequence ID" value="EEV18609.1"/>
    <property type="molecule type" value="Genomic_DNA"/>
</dbReference>
<dbReference type="InterPro" id="IPR041492">
    <property type="entry name" value="HAD_2"/>
</dbReference>
<dbReference type="AlphaFoldDB" id="C8PEY1"/>
<reference evidence="6 7" key="1">
    <citation type="submission" date="2009-07" db="EMBL/GenBank/DDBJ databases">
        <authorList>
            <person name="Madupu R."/>
            <person name="Sebastian Y."/>
            <person name="Durkin A.S."/>
            <person name="Torralba M."/>
            <person name="Methe B."/>
            <person name="Sutton G.G."/>
            <person name="Strausberg R.L."/>
            <person name="Nelson K.E."/>
        </authorList>
    </citation>
    <scope>NUCLEOTIDE SEQUENCE [LARGE SCALE GENOMIC DNA]</scope>
    <source>
        <strain evidence="6 7">RM3268</strain>
    </source>
</reference>
<comment type="similarity">
    <text evidence="3">Belongs to the HAD-like hydrolase superfamily. CbbY/CbbZ/Gph/YieH family.</text>
</comment>
<keyword evidence="6" id="KW-0378">Hydrolase</keyword>
<dbReference type="SFLD" id="SFLDG01129">
    <property type="entry name" value="C1.5:_HAD__Beta-PGM__Phosphata"/>
    <property type="match status" value="1"/>
</dbReference>
<dbReference type="Gene3D" id="1.10.150.240">
    <property type="entry name" value="Putative phosphatase, domain 2"/>
    <property type="match status" value="1"/>
</dbReference>
<feature type="compositionally biased region" description="Basic and acidic residues" evidence="5">
    <location>
        <begin position="236"/>
        <end position="246"/>
    </location>
</feature>
<dbReference type="SUPFAM" id="SSF56784">
    <property type="entry name" value="HAD-like"/>
    <property type="match status" value="2"/>
</dbReference>
<dbReference type="GO" id="GO:0008967">
    <property type="term" value="F:phosphoglycolate phosphatase activity"/>
    <property type="evidence" value="ECO:0007669"/>
    <property type="project" value="UniProtKB-EC"/>
</dbReference>
<comment type="catalytic activity">
    <reaction evidence="1">
        <text>2-phosphoglycolate + H2O = glycolate + phosphate</text>
        <dbReference type="Rhea" id="RHEA:14369"/>
        <dbReference type="ChEBI" id="CHEBI:15377"/>
        <dbReference type="ChEBI" id="CHEBI:29805"/>
        <dbReference type="ChEBI" id="CHEBI:43474"/>
        <dbReference type="ChEBI" id="CHEBI:58033"/>
        <dbReference type="EC" id="3.1.3.18"/>
    </reaction>
</comment>
<proteinExistence type="inferred from homology"/>
<organism evidence="6 7">
    <name type="scientific">Campylobacter gracilis RM3268</name>
    <dbReference type="NCBI Taxonomy" id="553220"/>
    <lineage>
        <taxon>Bacteria</taxon>
        <taxon>Pseudomonadati</taxon>
        <taxon>Campylobacterota</taxon>
        <taxon>Epsilonproteobacteria</taxon>
        <taxon>Campylobacterales</taxon>
        <taxon>Campylobacteraceae</taxon>
        <taxon>Campylobacter</taxon>
    </lineage>
</organism>
<dbReference type="GO" id="GO:0006281">
    <property type="term" value="P:DNA repair"/>
    <property type="evidence" value="ECO:0007669"/>
    <property type="project" value="TreeGrafter"/>
</dbReference>
<dbReference type="InterPro" id="IPR036412">
    <property type="entry name" value="HAD-like_sf"/>
</dbReference>
<evidence type="ECO:0000256" key="3">
    <source>
        <dbReference type="ARBA" id="ARBA00006171"/>
    </source>
</evidence>
<dbReference type="SFLD" id="SFLDS00003">
    <property type="entry name" value="Haloacid_Dehalogenase"/>
    <property type="match status" value="1"/>
</dbReference>
<gene>
    <name evidence="6" type="ORF">CAMGR0001_2621</name>
</gene>
<evidence type="ECO:0000313" key="6">
    <source>
        <dbReference type="EMBL" id="EEV18609.1"/>
    </source>
</evidence>
<dbReference type="RefSeq" id="WP_005869665.1">
    <property type="nucleotide sequence ID" value="NZ_ACYG01000009.1"/>
</dbReference>
<name>C8PEY1_9BACT</name>
<dbReference type="PANTHER" id="PTHR43434">
    <property type="entry name" value="PHOSPHOGLYCOLATE PHOSPHATASE"/>
    <property type="match status" value="1"/>
</dbReference>
<feature type="region of interest" description="Disordered" evidence="5">
    <location>
        <begin position="161"/>
        <end position="182"/>
    </location>
</feature>
<evidence type="ECO:0000256" key="4">
    <source>
        <dbReference type="ARBA" id="ARBA00013078"/>
    </source>
</evidence>
<dbReference type="Gene3D" id="3.40.50.1000">
    <property type="entry name" value="HAD superfamily/HAD-like"/>
    <property type="match status" value="2"/>
</dbReference>
<evidence type="ECO:0000256" key="1">
    <source>
        <dbReference type="ARBA" id="ARBA00000830"/>
    </source>
</evidence>
<protein>
    <recommendedName>
        <fullName evidence="4">phosphoglycolate phosphatase</fullName>
        <ecNumber evidence="4">3.1.3.18</ecNumber>
    </recommendedName>
</protein>
<evidence type="ECO:0000256" key="5">
    <source>
        <dbReference type="SAM" id="MobiDB-lite"/>
    </source>
</evidence>
<evidence type="ECO:0000313" key="7">
    <source>
        <dbReference type="Proteomes" id="UP000005709"/>
    </source>
</evidence>
<sequence length="352" mass="37805">MLKFQTTLLFDLDGTLIDSTPAILDGFHYAFAHLGVAEPSDEAIKKLIGHPLEVMFERLGVTRDVQNFVLAYKQRYAQTFLDQTVLLSGAFEAVRTASEFTNLGVVTTKTSKFSKILLQHLGIAEFFGTIVGREDVQDPKPSAEPILKALENLGICGATASKSPHAARGKTHDATADENTSAASRSAILSEISVPDLKSLPALDPNPSKVYEQNLSSIASQNSDRISFKNLSEAKSDGYEAGDKGQKSGVSIEGESDKGGARGGEIYDAHELNSTTCYDKICSDEILPSVSQNIFMIGDTLLDAIAAKSAAVRSVGVSCGYGNASELRAYFEFVCADAKEAVELIREISSKF</sequence>
<evidence type="ECO:0000256" key="2">
    <source>
        <dbReference type="ARBA" id="ARBA00004818"/>
    </source>
</evidence>